<feature type="region of interest" description="Disordered" evidence="4">
    <location>
        <begin position="143"/>
        <end position="162"/>
    </location>
</feature>
<reference evidence="6" key="2">
    <citation type="submission" date="2025-08" db="UniProtKB">
        <authorList>
            <consortium name="Ensembl"/>
        </authorList>
    </citation>
    <scope>IDENTIFICATION</scope>
</reference>
<dbReference type="Ensembl" id="ENSSAUT00010038391.1">
    <property type="protein sequence ID" value="ENSSAUP00010036465.1"/>
    <property type="gene ID" value="ENSSAUG00010015405.1"/>
</dbReference>
<dbReference type="GO" id="GO:0005634">
    <property type="term" value="C:nucleus"/>
    <property type="evidence" value="ECO:0007669"/>
    <property type="project" value="InterPro"/>
</dbReference>
<dbReference type="PANTHER" id="PTHR46386">
    <property type="entry name" value="NUCLEAR BODY PROTEIN SP140"/>
    <property type="match status" value="1"/>
</dbReference>
<dbReference type="OMA" id="GSQGCYQ"/>
<reference evidence="6" key="3">
    <citation type="submission" date="2025-09" db="UniProtKB">
        <authorList>
            <consortium name="Ensembl"/>
        </authorList>
    </citation>
    <scope>IDENTIFICATION</scope>
</reference>
<evidence type="ECO:0000313" key="7">
    <source>
        <dbReference type="Proteomes" id="UP000472265"/>
    </source>
</evidence>
<dbReference type="AlphaFoldDB" id="A0A671WBY6"/>
<dbReference type="Pfam" id="PF00628">
    <property type="entry name" value="PHD"/>
    <property type="match status" value="1"/>
</dbReference>
<dbReference type="CDD" id="cd15539">
    <property type="entry name" value="PHD1_AIRE"/>
    <property type="match status" value="1"/>
</dbReference>
<dbReference type="Gene3D" id="3.30.40.10">
    <property type="entry name" value="Zinc/RING finger domain, C3HC4 (zinc finger)"/>
    <property type="match status" value="2"/>
</dbReference>
<evidence type="ECO:0000256" key="1">
    <source>
        <dbReference type="ARBA" id="ARBA00022723"/>
    </source>
</evidence>
<feature type="domain" description="HSR" evidence="5">
    <location>
        <begin position="1"/>
        <end position="110"/>
    </location>
</feature>
<dbReference type="SUPFAM" id="SSF57903">
    <property type="entry name" value="FYVE/PHD zinc finger"/>
    <property type="match status" value="1"/>
</dbReference>
<dbReference type="InterPro" id="IPR013083">
    <property type="entry name" value="Znf_RING/FYVE/PHD"/>
</dbReference>
<evidence type="ECO:0000259" key="5">
    <source>
        <dbReference type="PROSITE" id="PS51414"/>
    </source>
</evidence>
<dbReference type="FunFam" id="3.30.40.10:FF:001133">
    <property type="entry name" value="Autoimmune regulator"/>
    <property type="match status" value="1"/>
</dbReference>
<dbReference type="InterPro" id="IPR042580">
    <property type="entry name" value="AIRE_PHD2"/>
</dbReference>
<dbReference type="GO" id="GO:0000981">
    <property type="term" value="F:DNA-binding transcription factor activity, RNA polymerase II-specific"/>
    <property type="evidence" value="ECO:0007669"/>
    <property type="project" value="TreeGrafter"/>
</dbReference>
<dbReference type="InterPro" id="IPR011011">
    <property type="entry name" value="Znf_FYVE_PHD"/>
</dbReference>
<reference evidence="6" key="1">
    <citation type="submission" date="2021-04" db="EMBL/GenBank/DDBJ databases">
        <authorList>
            <consortium name="Wellcome Sanger Institute Data Sharing"/>
        </authorList>
    </citation>
    <scope>NUCLEOTIDE SEQUENCE [LARGE SCALE GENOMIC DNA]</scope>
</reference>
<keyword evidence="1" id="KW-0479">Metal-binding</keyword>
<organism evidence="6 7">
    <name type="scientific">Sparus aurata</name>
    <name type="common">Gilthead sea bream</name>
    <dbReference type="NCBI Taxonomy" id="8175"/>
    <lineage>
        <taxon>Eukaryota</taxon>
        <taxon>Metazoa</taxon>
        <taxon>Chordata</taxon>
        <taxon>Craniata</taxon>
        <taxon>Vertebrata</taxon>
        <taxon>Euteleostomi</taxon>
        <taxon>Actinopterygii</taxon>
        <taxon>Neopterygii</taxon>
        <taxon>Teleostei</taxon>
        <taxon>Neoteleostei</taxon>
        <taxon>Acanthomorphata</taxon>
        <taxon>Eupercaria</taxon>
        <taxon>Spariformes</taxon>
        <taxon>Sparidae</taxon>
        <taxon>Sparus</taxon>
    </lineage>
</organism>
<evidence type="ECO:0000256" key="2">
    <source>
        <dbReference type="ARBA" id="ARBA00022771"/>
    </source>
</evidence>
<evidence type="ECO:0000256" key="4">
    <source>
        <dbReference type="SAM" id="MobiDB-lite"/>
    </source>
</evidence>
<proteinExistence type="predicted"/>
<evidence type="ECO:0000313" key="6">
    <source>
        <dbReference type="Ensembl" id="ENSSAUP00010036465.1"/>
    </source>
</evidence>
<dbReference type="PANTHER" id="PTHR46386:SF11">
    <property type="entry name" value="AUTOIMMUNE REGULATOR"/>
    <property type="match status" value="1"/>
</dbReference>
<dbReference type="InParanoid" id="A0A671WBY6"/>
<accession>A0A671WBY6</accession>
<dbReference type="InterPro" id="IPR019787">
    <property type="entry name" value="Znf_PHD-finger"/>
</dbReference>
<dbReference type="PROSITE" id="PS51414">
    <property type="entry name" value="HSR"/>
    <property type="match status" value="1"/>
</dbReference>
<keyword evidence="2" id="KW-0863">Zinc-finger</keyword>
<protein>
    <submittedName>
        <fullName evidence="6">Autoimmune regulator</fullName>
    </submittedName>
</protein>
<evidence type="ECO:0000256" key="3">
    <source>
        <dbReference type="ARBA" id="ARBA00022833"/>
    </source>
</evidence>
<sequence>MSQVGAVRDTNLRSLLRELRTDIAMAVGDPFPLVYGLADKNIISDQLLKDTLEREGREGIHKAMYSLLSWLLEQSRPTIQAFWSNLSKDYNRDSYPKLQALLTKLSSGGHKTPHSKKRNRWCLNTTNTFNFCSGVQPVSSSVQTPVTLPSSTSSSSSSAKLPVSHEAREKLLIKQVFGSARKCMNVGGEFYSCRQSEEINEASKSSAARKTFHHRGETTTDMVDDLIVHSHLILNMCVCVHYNDDECAVCKDGGELICCDGCPRAFHLTCLDPPLKSIPRYPSVCLRNTLYFIFQPLIARSQQTNTSDSITDVSFFSSLSSSSLTVLFAKIYKKCLMQCSGGELVSVREVCGVCHLAGGDLTHCLQCLGRFHAHCHFSKGRSVCLSCSRPWGGSAEKEAESRGLQVCLQMWETKPAYVQIIYTLSCVIMLIGSIDGILQWAFHNISRPLPDSQGCYQ</sequence>
<dbReference type="SMART" id="SM00249">
    <property type="entry name" value="PHD"/>
    <property type="match status" value="2"/>
</dbReference>
<dbReference type="GO" id="GO:0008270">
    <property type="term" value="F:zinc ion binding"/>
    <property type="evidence" value="ECO:0007669"/>
    <property type="project" value="UniProtKB-KW"/>
</dbReference>
<dbReference type="InterPro" id="IPR004865">
    <property type="entry name" value="HSR_dom"/>
</dbReference>
<keyword evidence="7" id="KW-1185">Reference proteome</keyword>
<dbReference type="InterPro" id="IPR043563">
    <property type="entry name" value="Sp110/Sp140/Sp140L-like"/>
</dbReference>
<dbReference type="CDD" id="cd15540">
    <property type="entry name" value="PHD2_AIRE"/>
    <property type="match status" value="1"/>
</dbReference>
<name>A0A671WBY6_SPAAU</name>
<dbReference type="Pfam" id="PF03172">
    <property type="entry name" value="HSR"/>
    <property type="match status" value="1"/>
</dbReference>
<dbReference type="InterPro" id="IPR001965">
    <property type="entry name" value="Znf_PHD"/>
</dbReference>
<keyword evidence="3" id="KW-0862">Zinc</keyword>
<dbReference type="Proteomes" id="UP000472265">
    <property type="component" value="Chromosome 21"/>
</dbReference>
<dbReference type="GeneTree" id="ENSGT00940000161104"/>
<feature type="compositionally biased region" description="Low complexity" evidence="4">
    <location>
        <begin position="143"/>
        <end position="158"/>
    </location>
</feature>